<name>W1WYT4_9ZZZZ</name>
<evidence type="ECO:0000313" key="1">
    <source>
        <dbReference type="EMBL" id="ETJ23243.1"/>
    </source>
</evidence>
<proteinExistence type="predicted"/>
<feature type="non-terminal residue" evidence="1">
    <location>
        <position position="1"/>
    </location>
</feature>
<reference evidence="1" key="1">
    <citation type="submission" date="2013-12" db="EMBL/GenBank/DDBJ databases">
        <title>A Varibaculum cambriense genome reconstructed from a premature infant gut community with otherwise low bacterial novelty that shifts toward anaerobic metabolism during the third week of life.</title>
        <authorList>
            <person name="Brown C.T."/>
            <person name="Sharon I."/>
            <person name="Thomas B.C."/>
            <person name="Castelle C.J."/>
            <person name="Morowitz M.J."/>
            <person name="Banfield J.F."/>
        </authorList>
    </citation>
    <scope>NUCLEOTIDE SEQUENCE</scope>
</reference>
<dbReference type="InterPro" id="IPR036291">
    <property type="entry name" value="NAD(P)-bd_dom_sf"/>
</dbReference>
<dbReference type="AlphaFoldDB" id="W1WYT4"/>
<dbReference type="EMBL" id="AZMM01018153">
    <property type="protein sequence ID" value="ETJ23243.1"/>
    <property type="molecule type" value="Genomic_DNA"/>
</dbReference>
<comment type="caution">
    <text evidence="1">The sequence shown here is derived from an EMBL/GenBank/DDBJ whole genome shotgun (WGS) entry which is preliminary data.</text>
</comment>
<protein>
    <submittedName>
        <fullName evidence="1">UDP-glucose 4-epimerase</fullName>
    </submittedName>
</protein>
<feature type="non-terminal residue" evidence="1">
    <location>
        <position position="70"/>
    </location>
</feature>
<dbReference type="SUPFAM" id="SSF51735">
    <property type="entry name" value="NAD(P)-binding Rossmann-fold domains"/>
    <property type="match status" value="1"/>
</dbReference>
<sequence>HFLKLFDYLFTDSSTSQIFNLGTEQGYTVKEIYNTAEQILQQKIPHEIVARRSGDPASVLANASKAKEFL</sequence>
<accession>W1WYT4</accession>
<gene>
    <name evidence="1" type="ORF">Q604_UNBC18153G0001</name>
</gene>
<dbReference type="Gene3D" id="3.90.25.10">
    <property type="entry name" value="UDP-galactose 4-epimerase, domain 1"/>
    <property type="match status" value="1"/>
</dbReference>
<organism evidence="1">
    <name type="scientific">human gut metagenome</name>
    <dbReference type="NCBI Taxonomy" id="408170"/>
    <lineage>
        <taxon>unclassified sequences</taxon>
        <taxon>metagenomes</taxon>
        <taxon>organismal metagenomes</taxon>
    </lineage>
</organism>